<sequence length="512" mass="57979">MASASPTNALMTSMVTVALVAYTGFHAYKFDRGRCLLWTKGHHIRTAMVWAQLLTAACYAIWAMGLTYMKWEAGYMQLPVYGIIPVPYQLWTPHQLRWNNVTVGFLCGAFCIYDAVNLEEWLYWIYVVRAVRTKSRQNQDLVCTTSSTGRYPFQGKASNNNSSSTTTSFAPTMERKMRPSLPGKRAARKTAKWITSNVFIVWAILALTQTVIHYIIAFYGNPDVQDQTIRFVLSIVLAWQFPSFIRLVKDTGASYEVISKLQFYHELNKWRIFFRILFSFGTSTLGIDALTKAKRWNKATYAYGDDAVRQQPQMRRYAPPSNRNRRTGLAVRPTEATFVAAAKALASPPSFTSPSGDAHPYSTFEDYEDAVQRRQIMSKHSEQHRTLINLLRERGTIGHDERLPEDDVFDDQAHAEEYGVGDYNVNTGSKGRSTDTAEYGHAYQPDKRRGMDEEDEAFATALGEPLYMRAQLPAGVEPVYGARETHERSPASNALLPLVLQNFDSPAGMRLQ</sequence>
<organism evidence="1 2">
    <name type="scientific">Naganishia onofrii</name>
    <dbReference type="NCBI Taxonomy" id="1851511"/>
    <lineage>
        <taxon>Eukaryota</taxon>
        <taxon>Fungi</taxon>
        <taxon>Dikarya</taxon>
        <taxon>Basidiomycota</taxon>
        <taxon>Agaricomycotina</taxon>
        <taxon>Tremellomycetes</taxon>
        <taxon>Filobasidiales</taxon>
        <taxon>Filobasidiaceae</taxon>
        <taxon>Naganishia</taxon>
    </lineage>
</organism>
<name>A0ACC2XVH8_9TREE</name>
<accession>A0ACC2XVH8</accession>
<reference evidence="1" key="1">
    <citation type="submission" date="2023-04" db="EMBL/GenBank/DDBJ databases">
        <title>Draft Genome sequencing of Naganishia species isolated from polar environments using Oxford Nanopore Technology.</title>
        <authorList>
            <person name="Leo P."/>
            <person name="Venkateswaran K."/>
        </authorList>
    </citation>
    <scope>NUCLEOTIDE SEQUENCE</scope>
    <source>
        <strain evidence="1">DBVPG 5303</strain>
    </source>
</reference>
<evidence type="ECO:0000313" key="2">
    <source>
        <dbReference type="Proteomes" id="UP001234202"/>
    </source>
</evidence>
<evidence type="ECO:0000313" key="1">
    <source>
        <dbReference type="EMBL" id="KAJ9127396.1"/>
    </source>
</evidence>
<proteinExistence type="predicted"/>
<comment type="caution">
    <text evidence="1">The sequence shown here is derived from an EMBL/GenBank/DDBJ whole genome shotgun (WGS) entry which is preliminary data.</text>
</comment>
<keyword evidence="2" id="KW-1185">Reference proteome</keyword>
<dbReference type="Proteomes" id="UP001234202">
    <property type="component" value="Unassembled WGS sequence"/>
</dbReference>
<dbReference type="EMBL" id="JASBWV010000002">
    <property type="protein sequence ID" value="KAJ9127396.1"/>
    <property type="molecule type" value="Genomic_DNA"/>
</dbReference>
<protein>
    <submittedName>
        <fullName evidence="1">Uncharacterized protein</fullName>
    </submittedName>
</protein>
<gene>
    <name evidence="1" type="ORF">QFC24_000803</name>
</gene>